<dbReference type="Pfam" id="PF00561">
    <property type="entry name" value="Abhydrolase_1"/>
    <property type="match status" value="1"/>
</dbReference>
<dbReference type="AlphaFoldDB" id="A0A0F4ZKC0"/>
<dbReference type="OrthoDB" id="1898734at2759"/>
<dbReference type="EMBL" id="LAEV01000444">
    <property type="protein sequence ID" value="KKA30298.1"/>
    <property type="molecule type" value="Genomic_DNA"/>
</dbReference>
<dbReference type="Gene3D" id="3.40.50.1820">
    <property type="entry name" value="alpha/beta hydrolase"/>
    <property type="match status" value="1"/>
</dbReference>
<dbReference type="PANTHER" id="PTHR43248:SF2">
    <property type="entry name" value="PROLYL AMINOPEPTIDASE"/>
    <property type="match status" value="1"/>
</dbReference>
<organism evidence="4 5">
    <name type="scientific">Thielaviopsis punctulata</name>
    <dbReference type="NCBI Taxonomy" id="72032"/>
    <lineage>
        <taxon>Eukaryota</taxon>
        <taxon>Fungi</taxon>
        <taxon>Dikarya</taxon>
        <taxon>Ascomycota</taxon>
        <taxon>Pezizomycotina</taxon>
        <taxon>Sordariomycetes</taxon>
        <taxon>Hypocreomycetidae</taxon>
        <taxon>Microascales</taxon>
        <taxon>Ceratocystidaceae</taxon>
        <taxon>Thielaviopsis</taxon>
    </lineage>
</organism>
<proteinExistence type="inferred from homology"/>
<dbReference type="Proteomes" id="UP000033483">
    <property type="component" value="Unassembled WGS sequence"/>
</dbReference>
<comment type="similarity">
    <text evidence="1">Belongs to the peptidase S33 family.</text>
</comment>
<dbReference type="InterPro" id="IPR029058">
    <property type="entry name" value="AB_hydrolase_fold"/>
</dbReference>
<protein>
    <recommendedName>
        <fullName evidence="3">AB hydrolase-1 domain-containing protein</fullName>
    </recommendedName>
</protein>
<comment type="caution">
    <text evidence="4">The sequence shown here is derived from an EMBL/GenBank/DDBJ whole genome shotgun (WGS) entry which is preliminary data.</text>
</comment>
<feature type="domain" description="AB hydrolase-1" evidence="3">
    <location>
        <begin position="79"/>
        <end position="227"/>
    </location>
</feature>
<reference evidence="4 5" key="1">
    <citation type="submission" date="2015-03" db="EMBL/GenBank/DDBJ databases">
        <authorList>
            <person name="Radwan O."/>
            <person name="Al-Naeli F.A."/>
            <person name="Rendon G.A."/>
            <person name="Fields C."/>
        </authorList>
    </citation>
    <scope>NUCLEOTIDE SEQUENCE [LARGE SCALE GENOMIC DNA]</scope>
    <source>
        <strain evidence="4">CR-DP1</strain>
    </source>
</reference>
<dbReference type="SUPFAM" id="SSF53474">
    <property type="entry name" value="alpha/beta-Hydrolases"/>
    <property type="match status" value="1"/>
</dbReference>
<dbReference type="InterPro" id="IPR051601">
    <property type="entry name" value="Serine_prot/Carboxylest_S33"/>
</dbReference>
<dbReference type="PRINTS" id="PR00793">
    <property type="entry name" value="PROAMNOPTASE"/>
</dbReference>
<evidence type="ECO:0000256" key="2">
    <source>
        <dbReference type="ARBA" id="ARBA00022801"/>
    </source>
</evidence>
<dbReference type="GO" id="GO:0006508">
    <property type="term" value="P:proteolysis"/>
    <property type="evidence" value="ECO:0007669"/>
    <property type="project" value="InterPro"/>
</dbReference>
<evidence type="ECO:0000259" key="3">
    <source>
        <dbReference type="Pfam" id="PF00561"/>
    </source>
</evidence>
<keyword evidence="2" id="KW-0378">Hydrolase</keyword>
<dbReference type="PANTHER" id="PTHR43248">
    <property type="entry name" value="2-SUCCINYL-6-HYDROXY-2,4-CYCLOHEXADIENE-1-CARBOXYLATE SYNTHASE"/>
    <property type="match status" value="1"/>
</dbReference>
<sequence>MTPHQPLLVDGIPLAIRSNEITTYRTGRIVVSEMTFKVPLDYAGDQNDTITLFARAAAHCDKPVAETSEKDHPLNKSKPWIVYLEGGPGFGCPSPLSHPIVGRMSEYRYLFVDYRGTGLSTPVSAETLRGNDDVSKAAYLRLFRQDNIVRDLEAVRRSLMADQPETDKPQWTLFGQSFGGFVSMTYLSMYPQFVREVFLTGGLAPVGESADTVYRATFERAAERNKAYYKKFPGDAAKVHKICAFIESKDNKIALPEGGTLTVSRFMTLGMAFGQHGGLDKIHALVTRVALDLSIFGFISAPSLASLERETQFDFNIIYAILHEAIYCDGPNSVSNWAAYRMGSRLANFSWLQNNSVASFSASEPPYFSGEMIFPSHFETNHGLKPLAGVAELLATYSEWPEIYNLDKLAKNTVPIYAASYVDDMYVDSKLARNTARRVGMCMVYETNAAYHNGLRAKADLIIDALQQLRLSTLD</sequence>
<keyword evidence="5" id="KW-1185">Reference proteome</keyword>
<evidence type="ECO:0000313" key="4">
    <source>
        <dbReference type="EMBL" id="KKA30298.1"/>
    </source>
</evidence>
<dbReference type="InterPro" id="IPR000073">
    <property type="entry name" value="AB_hydrolase_1"/>
</dbReference>
<gene>
    <name evidence="4" type="ORF">TD95_005091</name>
</gene>
<dbReference type="GO" id="GO:0008233">
    <property type="term" value="F:peptidase activity"/>
    <property type="evidence" value="ECO:0007669"/>
    <property type="project" value="InterPro"/>
</dbReference>
<dbReference type="InterPro" id="IPR002410">
    <property type="entry name" value="Peptidase_S33"/>
</dbReference>
<accession>A0A0F4ZKC0</accession>
<name>A0A0F4ZKC0_9PEZI</name>
<evidence type="ECO:0000313" key="5">
    <source>
        <dbReference type="Proteomes" id="UP000033483"/>
    </source>
</evidence>
<evidence type="ECO:0000256" key="1">
    <source>
        <dbReference type="ARBA" id="ARBA00010088"/>
    </source>
</evidence>